<evidence type="ECO:0000256" key="1">
    <source>
        <dbReference type="SAM" id="Phobius"/>
    </source>
</evidence>
<evidence type="ECO:0000313" key="3">
    <source>
        <dbReference type="Proteomes" id="UP000727962"/>
    </source>
</evidence>
<dbReference type="Proteomes" id="UP000727962">
    <property type="component" value="Unassembled WGS sequence"/>
</dbReference>
<dbReference type="AlphaFoldDB" id="A0A931LVG2"/>
<accession>A0A931LVG2</accession>
<protein>
    <submittedName>
        <fullName evidence="2">Uncharacterized protein</fullName>
    </submittedName>
</protein>
<organism evidence="2 3">
    <name type="scientific">Fimbriimonas ginsengisoli</name>
    <dbReference type="NCBI Taxonomy" id="1005039"/>
    <lineage>
        <taxon>Bacteria</taxon>
        <taxon>Bacillati</taxon>
        <taxon>Armatimonadota</taxon>
        <taxon>Fimbriimonadia</taxon>
        <taxon>Fimbriimonadales</taxon>
        <taxon>Fimbriimonadaceae</taxon>
        <taxon>Fimbriimonas</taxon>
    </lineage>
</organism>
<keyword evidence="1" id="KW-0812">Transmembrane</keyword>
<sequence>MTPRDKVILRRSLIAFVALAYLVVRVFFLMALGLRSDLVLQRDVAWARFAKLVPDHDLQSLANRLAGLSERRATVAKPLHTPRWMVVAPVSEAECSAEIWSDAVAPKIARAYWLPAFRTRGDASYCVEFSGTPVTSERVGEKLVHLGNHSFPLVPRSDDPDSFIGPLTRRSAQARNPYLLSPHNREVLEIYTRAPDGGLPGRWAHFSEHPLYESHWFYDGRWLSSYGLWEPGTARDRVKLTLWDHGYSRTLSFGPPTLRLFSLDKPRPRRANPGTPTP</sequence>
<evidence type="ECO:0000313" key="2">
    <source>
        <dbReference type="EMBL" id="MBI1756591.1"/>
    </source>
</evidence>
<dbReference type="EMBL" id="JACOSL010000037">
    <property type="protein sequence ID" value="MBI1756591.1"/>
    <property type="molecule type" value="Genomic_DNA"/>
</dbReference>
<keyword evidence="1" id="KW-1133">Transmembrane helix</keyword>
<proteinExistence type="predicted"/>
<comment type="caution">
    <text evidence="2">The sequence shown here is derived from an EMBL/GenBank/DDBJ whole genome shotgun (WGS) entry which is preliminary data.</text>
</comment>
<keyword evidence="1" id="KW-0472">Membrane</keyword>
<gene>
    <name evidence="2" type="ORF">HYR64_05735</name>
</gene>
<feature type="transmembrane region" description="Helical" evidence="1">
    <location>
        <begin position="12"/>
        <end position="34"/>
    </location>
</feature>
<reference evidence="2" key="1">
    <citation type="submission" date="2020-07" db="EMBL/GenBank/DDBJ databases">
        <title>Huge and variable diversity of episymbiotic CPR bacteria and DPANN archaea in groundwater ecosystems.</title>
        <authorList>
            <person name="He C.Y."/>
            <person name="Keren R."/>
            <person name="Whittaker M."/>
            <person name="Farag I.F."/>
            <person name="Doudna J."/>
            <person name="Cate J.H.D."/>
            <person name="Banfield J.F."/>
        </authorList>
    </citation>
    <scope>NUCLEOTIDE SEQUENCE</scope>
    <source>
        <strain evidence="2">NC_groundwater_17_Pr7_B-0.1um_64_12</strain>
    </source>
</reference>
<name>A0A931LVG2_FIMGI</name>